<organism evidence="1 2">
    <name type="scientific">Virgibacillus tibetensis</name>
    <dbReference type="NCBI Taxonomy" id="3042313"/>
    <lineage>
        <taxon>Bacteria</taxon>
        <taxon>Bacillati</taxon>
        <taxon>Bacillota</taxon>
        <taxon>Bacilli</taxon>
        <taxon>Bacillales</taxon>
        <taxon>Bacillaceae</taxon>
        <taxon>Virgibacillus</taxon>
    </lineage>
</organism>
<protein>
    <submittedName>
        <fullName evidence="1">Uncharacterized protein</fullName>
    </submittedName>
</protein>
<evidence type="ECO:0000313" key="1">
    <source>
        <dbReference type="EMBL" id="MEC5424857.1"/>
    </source>
</evidence>
<evidence type="ECO:0000313" key="2">
    <source>
        <dbReference type="Proteomes" id="UP001335737"/>
    </source>
</evidence>
<keyword evidence="2" id="KW-1185">Reference proteome</keyword>
<dbReference type="Proteomes" id="UP001335737">
    <property type="component" value="Unassembled WGS sequence"/>
</dbReference>
<dbReference type="Gene3D" id="3.50.50.60">
    <property type="entry name" value="FAD/NAD(P)-binding domain"/>
    <property type="match status" value="2"/>
</dbReference>
<proteinExistence type="predicted"/>
<name>A0ABU6KHR2_9BACI</name>
<reference evidence="1 2" key="1">
    <citation type="journal article" date="2024" name="Int. J. Syst. Evol. Microbiol.">
        <title>Virgibacillus tibetensis sp. nov., isolated from salt lake on the Tibetan Plateau of China.</title>
        <authorList>
            <person name="Phurbu D."/>
            <person name="Liu Z.-X."/>
            <person name="Wang R."/>
            <person name="Zheng Y.-Y."/>
            <person name="Liu H.-C."/>
            <person name="Zhou Y.-G."/>
            <person name="Yu Y.-J."/>
            <person name="Li A.-H."/>
        </authorList>
    </citation>
    <scope>NUCLEOTIDE SEQUENCE [LARGE SCALE GENOMIC DNA]</scope>
    <source>
        <strain evidence="1 2">C22-A2</strain>
    </source>
</reference>
<dbReference type="InterPro" id="IPR036188">
    <property type="entry name" value="FAD/NAD-bd_sf"/>
</dbReference>
<dbReference type="EMBL" id="JARZFX010000008">
    <property type="protein sequence ID" value="MEC5424857.1"/>
    <property type="molecule type" value="Genomic_DNA"/>
</dbReference>
<gene>
    <name evidence="1" type="ORF">QGM71_15330</name>
</gene>
<comment type="caution">
    <text evidence="1">The sequence shown here is derived from an EMBL/GenBank/DDBJ whole genome shotgun (WGS) entry which is preliminary data.</text>
</comment>
<sequence>MFLIIYPGRYFVNGCDFNVKDLQSVELYEETYDELTFSPAARPIVPPNLGIDEVKALFTLRNIPDNGHVKAYIDNEKP</sequence>
<accession>A0ABU6KHR2</accession>